<evidence type="ECO:0000313" key="4">
    <source>
        <dbReference type="EMBL" id="BBO90689.1"/>
    </source>
</evidence>
<evidence type="ECO:0000259" key="3">
    <source>
        <dbReference type="Pfam" id="PF12158"/>
    </source>
</evidence>
<evidence type="ECO:0000256" key="1">
    <source>
        <dbReference type="SAM" id="MobiDB-lite"/>
    </source>
</evidence>
<accession>A0A5K8ADQ9</accession>
<keyword evidence="5" id="KW-1185">Reference proteome</keyword>
<keyword evidence="2" id="KW-0472">Membrane</keyword>
<dbReference type="InterPro" id="IPR021994">
    <property type="entry name" value="DUF3592"/>
</dbReference>
<dbReference type="Proteomes" id="UP000422108">
    <property type="component" value="Chromosome"/>
</dbReference>
<dbReference type="Pfam" id="PF12158">
    <property type="entry name" value="DUF3592"/>
    <property type="match status" value="1"/>
</dbReference>
<dbReference type="AlphaFoldDB" id="A0A5K8ADQ9"/>
<proteinExistence type="predicted"/>
<dbReference type="EMBL" id="AP021879">
    <property type="protein sequence ID" value="BBO90689.1"/>
    <property type="molecule type" value="Genomic_DNA"/>
</dbReference>
<feature type="transmembrane region" description="Helical" evidence="2">
    <location>
        <begin position="158"/>
        <end position="178"/>
    </location>
</feature>
<evidence type="ECO:0000313" key="5">
    <source>
        <dbReference type="Proteomes" id="UP000422108"/>
    </source>
</evidence>
<keyword evidence="2" id="KW-1133">Transmembrane helix</keyword>
<keyword evidence="2" id="KW-0812">Transmembrane</keyword>
<organism evidence="4 5">
    <name type="scientific">Desulfosarcina ovata subsp. ovata</name>
    <dbReference type="NCBI Taxonomy" id="2752305"/>
    <lineage>
        <taxon>Bacteria</taxon>
        <taxon>Pseudomonadati</taxon>
        <taxon>Thermodesulfobacteriota</taxon>
        <taxon>Desulfobacteria</taxon>
        <taxon>Desulfobacterales</taxon>
        <taxon>Desulfosarcinaceae</taxon>
        <taxon>Desulfosarcina</taxon>
    </lineage>
</organism>
<protein>
    <recommendedName>
        <fullName evidence="3">DUF3592 domain-containing protein</fullName>
    </recommendedName>
</protein>
<gene>
    <name evidence="4" type="ORF">DSCOOX_38690</name>
</gene>
<feature type="domain" description="DUF3592" evidence="3">
    <location>
        <begin position="66"/>
        <end position="156"/>
    </location>
</feature>
<feature type="region of interest" description="Disordered" evidence="1">
    <location>
        <begin position="59"/>
        <end position="87"/>
    </location>
</feature>
<evidence type="ECO:0000256" key="2">
    <source>
        <dbReference type="SAM" id="Phobius"/>
    </source>
</evidence>
<feature type="transmembrane region" description="Helical" evidence="2">
    <location>
        <begin position="32"/>
        <end position="52"/>
    </location>
</feature>
<name>A0A5K8ADQ9_9BACT</name>
<feature type="compositionally biased region" description="Polar residues" evidence="1">
    <location>
        <begin position="59"/>
        <end position="77"/>
    </location>
</feature>
<sequence>MRMNSPKALQTNKSKSRFVHLSGVSGKADRGMIFLILGMFVAGVVMMAWGGFEIKGSRESGSWPTAQGTISASSVGKRTTRDSNHRTKTTYYPKVGYHYQVEGRKYSSTRIAFGVGESGGSMKWAQKIVNKYPVGKTVTVYYNPQDPPYGVLESGTTWRSIVLLLAGAVFFIVGVLCVKAKLRRN</sequence>
<reference evidence="4 5" key="1">
    <citation type="submission" date="2019-11" db="EMBL/GenBank/DDBJ databases">
        <title>Comparative genomics of hydrocarbon-degrading Desulfosarcina strains.</title>
        <authorList>
            <person name="Watanabe M."/>
            <person name="Kojima H."/>
            <person name="Fukui M."/>
        </authorList>
    </citation>
    <scope>NUCLEOTIDE SEQUENCE [LARGE SCALE GENOMIC DNA]</scope>
    <source>
        <strain evidence="5">oXyS1</strain>
    </source>
</reference>